<protein>
    <recommendedName>
        <fullName evidence="1">Teneurin NHL domain-containing protein</fullName>
    </recommendedName>
</protein>
<dbReference type="Gene3D" id="2.120.10.30">
    <property type="entry name" value="TolB, C-terminal domain"/>
    <property type="match status" value="3"/>
</dbReference>
<reference evidence="2" key="2">
    <citation type="journal article" date="2021" name="Microbiome">
        <title>Successional dynamics and alternative stable states in a saline activated sludge microbial community over 9 years.</title>
        <authorList>
            <person name="Wang Y."/>
            <person name="Ye J."/>
            <person name="Ju F."/>
            <person name="Liu L."/>
            <person name="Boyd J.A."/>
            <person name="Deng Y."/>
            <person name="Parks D.H."/>
            <person name="Jiang X."/>
            <person name="Yin X."/>
            <person name="Woodcroft B.J."/>
            <person name="Tyson G.W."/>
            <person name="Hugenholtz P."/>
            <person name="Polz M.F."/>
            <person name="Zhang T."/>
        </authorList>
    </citation>
    <scope>NUCLEOTIDE SEQUENCE</scope>
    <source>
        <strain evidence="2">HKST-UBA02</strain>
    </source>
</reference>
<evidence type="ECO:0000313" key="3">
    <source>
        <dbReference type="Proteomes" id="UP000739538"/>
    </source>
</evidence>
<dbReference type="SUPFAM" id="SSF101898">
    <property type="entry name" value="NHL repeat"/>
    <property type="match status" value="1"/>
</dbReference>
<accession>A0A956SD01</accession>
<name>A0A956SD01_UNCEI</name>
<dbReference type="Proteomes" id="UP000739538">
    <property type="component" value="Unassembled WGS sequence"/>
</dbReference>
<dbReference type="PANTHER" id="PTHR46388">
    <property type="entry name" value="NHL REPEAT-CONTAINING PROTEIN 2"/>
    <property type="match status" value="1"/>
</dbReference>
<dbReference type="Pfam" id="PF25021">
    <property type="entry name" value="TEN_NHL"/>
    <property type="match status" value="2"/>
</dbReference>
<evidence type="ECO:0000313" key="2">
    <source>
        <dbReference type="EMBL" id="MCA9756052.1"/>
    </source>
</evidence>
<organism evidence="2 3">
    <name type="scientific">Eiseniibacteriota bacterium</name>
    <dbReference type="NCBI Taxonomy" id="2212470"/>
    <lineage>
        <taxon>Bacteria</taxon>
        <taxon>Candidatus Eiseniibacteriota</taxon>
    </lineage>
</organism>
<gene>
    <name evidence="2" type="ORF">KDA27_09640</name>
</gene>
<dbReference type="AlphaFoldDB" id="A0A956SD01"/>
<dbReference type="InterPro" id="IPR011042">
    <property type="entry name" value="6-blade_b-propeller_TolB-like"/>
</dbReference>
<evidence type="ECO:0000259" key="1">
    <source>
        <dbReference type="Pfam" id="PF25021"/>
    </source>
</evidence>
<dbReference type="EMBL" id="JAGQHS010000040">
    <property type="protein sequence ID" value="MCA9756052.1"/>
    <property type="molecule type" value="Genomic_DNA"/>
</dbReference>
<comment type="caution">
    <text evidence="2">The sequence shown here is derived from an EMBL/GenBank/DDBJ whole genome shotgun (WGS) entry which is preliminary data.</text>
</comment>
<feature type="domain" description="Teneurin NHL" evidence="1">
    <location>
        <begin position="58"/>
        <end position="234"/>
    </location>
</feature>
<feature type="domain" description="Teneurin NHL" evidence="1">
    <location>
        <begin position="301"/>
        <end position="354"/>
    </location>
</feature>
<dbReference type="InterPro" id="IPR056822">
    <property type="entry name" value="TEN_NHL"/>
</dbReference>
<reference evidence="2" key="1">
    <citation type="submission" date="2020-04" db="EMBL/GenBank/DDBJ databases">
        <authorList>
            <person name="Zhang T."/>
        </authorList>
    </citation>
    <scope>NUCLEOTIDE SEQUENCE</scope>
    <source>
        <strain evidence="2">HKST-UBA02</strain>
    </source>
</reference>
<proteinExistence type="predicted"/>
<sequence>MRTLRRIMNHTSGSGRSTLALGLPLASIGLAVVLATGCGSDSTKPDPVDPEPEETYGVIETWMGTGINGLGADGPIETVNLSNPQDLTFGPDGNAYVLDWNNHRVRKVVDGVSETIIGTGQLGDAPEGQAIESSLNHPTHVAFDPADGNLVLSAWHNSKVMKMNLATGEFNRVCGDGRRSFGGDDGPAIDAILDLPVCSVFDHDGNLWITDVANQCVRMIDTAGVITTVVGTHEAGYSGDGGPATEAQIFMPIGQQAPPVGRACFDEDGNYYLADSYNHVVRMVDRAGIIHTVAGTGQRGATGDGGPATEARLYRPSDVAIGPHGDLFIADTWNSLIRKVDKETGIITTIAGQPNTTPGYGGDGGHPSEALLFQPFGIEFDREGNLYIADTNNNRIRVIRRFS</sequence>
<dbReference type="PANTHER" id="PTHR46388:SF2">
    <property type="entry name" value="NHL REPEAT-CONTAINING PROTEIN 2"/>
    <property type="match status" value="1"/>
</dbReference>